<dbReference type="EMBL" id="CP092428">
    <property type="protein sequence ID" value="ULP40029.1"/>
    <property type="molecule type" value="Genomic_DNA"/>
</dbReference>
<accession>A0A9X2YHG0</accession>
<keyword evidence="5" id="KW-0614">Plasmid</keyword>
<reference evidence="5" key="3">
    <citation type="submission" date="2022-08" db="EMBL/GenBank/DDBJ databases">
        <title>Whole genome sequencing of non-tuberculosis mycobacteria type-strains.</title>
        <authorList>
            <person name="Igarashi Y."/>
            <person name="Osugi A."/>
            <person name="Mitarai S."/>
        </authorList>
    </citation>
    <scope>NUCLEOTIDE SEQUENCE</scope>
    <source>
        <strain evidence="5">JCM 16372</strain>
        <plasmid evidence="5">unnamed</plasmid>
    </source>
</reference>
<evidence type="ECO:0000313" key="5">
    <source>
        <dbReference type="EMBL" id="ULP40029.1"/>
    </source>
</evidence>
<protein>
    <submittedName>
        <fullName evidence="4">ATP-binding cassette domain-containing protein</fullName>
    </submittedName>
</protein>
<proteinExistence type="predicted"/>
<gene>
    <name evidence="4" type="ORF">H7H73_26960</name>
    <name evidence="5" type="ORF">MJO55_28195</name>
</gene>
<evidence type="ECO:0000313" key="6">
    <source>
        <dbReference type="Proteomes" id="UP001055159"/>
    </source>
</evidence>
<organism evidence="4 7">
    <name type="scientific">Mycolicibacterium rufum</name>
    <dbReference type="NCBI Taxonomy" id="318424"/>
    <lineage>
        <taxon>Bacteria</taxon>
        <taxon>Bacillati</taxon>
        <taxon>Actinomycetota</taxon>
        <taxon>Actinomycetes</taxon>
        <taxon>Mycobacteriales</taxon>
        <taxon>Mycobacteriaceae</taxon>
        <taxon>Mycolicibacterium</taxon>
    </lineage>
</organism>
<dbReference type="InterPro" id="IPR017871">
    <property type="entry name" value="ABC_transporter-like_CS"/>
</dbReference>
<feature type="domain" description="ABC transporter" evidence="3">
    <location>
        <begin position="21"/>
        <end position="243"/>
    </location>
</feature>
<dbReference type="Proteomes" id="UP001140272">
    <property type="component" value="Unassembled WGS sequence"/>
</dbReference>
<dbReference type="Gene3D" id="3.40.50.300">
    <property type="entry name" value="P-loop containing nucleotide triphosphate hydrolases"/>
    <property type="match status" value="1"/>
</dbReference>
<keyword evidence="2 4" id="KW-0067">ATP-binding</keyword>
<dbReference type="Proteomes" id="UP001055159">
    <property type="component" value="Plasmid unnamed"/>
</dbReference>
<dbReference type="PANTHER" id="PTHR24220">
    <property type="entry name" value="IMPORT ATP-BINDING PROTEIN"/>
    <property type="match status" value="1"/>
</dbReference>
<dbReference type="PROSITE" id="PS00211">
    <property type="entry name" value="ABC_TRANSPORTER_1"/>
    <property type="match status" value="1"/>
</dbReference>
<dbReference type="InterPro" id="IPR003439">
    <property type="entry name" value="ABC_transporter-like_ATP-bd"/>
</dbReference>
<dbReference type="InterPro" id="IPR003593">
    <property type="entry name" value="AAA+_ATPase"/>
</dbReference>
<evidence type="ECO:0000259" key="3">
    <source>
        <dbReference type="PROSITE" id="PS50893"/>
    </source>
</evidence>
<reference evidence="4" key="1">
    <citation type="submission" date="2020-07" db="EMBL/GenBank/DDBJ databases">
        <authorList>
            <person name="Pettersson B.M.F."/>
            <person name="Behra P.R.K."/>
            <person name="Ramesh M."/>
            <person name="Das S."/>
            <person name="Dasgupta S."/>
            <person name="Kirsebom L.A."/>
        </authorList>
    </citation>
    <scope>NUCLEOTIDE SEQUENCE</scope>
    <source>
        <strain evidence="4">DSM 45406</strain>
    </source>
</reference>
<dbReference type="GO" id="GO:0022857">
    <property type="term" value="F:transmembrane transporter activity"/>
    <property type="evidence" value="ECO:0007669"/>
    <property type="project" value="TreeGrafter"/>
</dbReference>
<evidence type="ECO:0000313" key="7">
    <source>
        <dbReference type="Proteomes" id="UP001140272"/>
    </source>
</evidence>
<dbReference type="SMART" id="SM00382">
    <property type="entry name" value="AAA"/>
    <property type="match status" value="1"/>
</dbReference>
<dbReference type="PANTHER" id="PTHR24220:SF685">
    <property type="entry name" value="ABC TRANSPORTER RELATED"/>
    <property type="match status" value="1"/>
</dbReference>
<keyword evidence="1" id="KW-0547">Nucleotide-binding</keyword>
<dbReference type="SUPFAM" id="SSF52540">
    <property type="entry name" value="P-loop containing nucleoside triphosphate hydrolases"/>
    <property type="match status" value="1"/>
</dbReference>
<name>A0A9X2YHG0_9MYCO</name>
<dbReference type="EMBL" id="JACKRN010000864">
    <property type="protein sequence ID" value="MCV7073415.1"/>
    <property type="molecule type" value="Genomic_DNA"/>
</dbReference>
<dbReference type="RefSeq" id="WP_239736451.1">
    <property type="nucleotide sequence ID" value="NZ_CP092428.2"/>
</dbReference>
<keyword evidence="6" id="KW-1185">Reference proteome</keyword>
<dbReference type="InterPro" id="IPR027417">
    <property type="entry name" value="P-loop_NTPase"/>
</dbReference>
<geneLocation type="plasmid" evidence="5 6">
    <name>unnamed</name>
</geneLocation>
<sequence length="243" mass="25057">MSRSRAAAAPTLSPLDDPVVVRADRVTRCFGNGAATVVAVRGVSAAVAPRARIALTGPSGSGKSTLLHLLAGLDRPTSGTVSWPGMEQAAASDPDRVGLVFQGPSLIPSLDVVENVRLPLLFGGCTELEATARAQDALSRLGITELAHALPDALSGGQAQRVAIARVLATAPRLILADEPTGQLDHATAALVIDVLIAAADDLGAALIVSTHDPLIAHRLPTEWAMRDGRLRATNPADHTAPR</sequence>
<dbReference type="InterPro" id="IPR015854">
    <property type="entry name" value="ABC_transpr_LolD-like"/>
</dbReference>
<evidence type="ECO:0000256" key="1">
    <source>
        <dbReference type="ARBA" id="ARBA00022741"/>
    </source>
</evidence>
<dbReference type="Pfam" id="PF00005">
    <property type="entry name" value="ABC_tran"/>
    <property type="match status" value="1"/>
</dbReference>
<reference evidence="4" key="2">
    <citation type="journal article" date="2022" name="BMC Genomics">
        <title>Comparative genome analysis of mycobacteria focusing on tRNA and non-coding RNA.</title>
        <authorList>
            <person name="Behra P.R.K."/>
            <person name="Pettersson B.M.F."/>
            <person name="Ramesh M."/>
            <person name="Das S."/>
            <person name="Dasgupta S."/>
            <person name="Kirsebom L.A."/>
        </authorList>
    </citation>
    <scope>NUCLEOTIDE SEQUENCE</scope>
    <source>
        <strain evidence="4">DSM 45406</strain>
    </source>
</reference>
<dbReference type="GO" id="GO:0005886">
    <property type="term" value="C:plasma membrane"/>
    <property type="evidence" value="ECO:0007669"/>
    <property type="project" value="TreeGrafter"/>
</dbReference>
<evidence type="ECO:0000313" key="4">
    <source>
        <dbReference type="EMBL" id="MCV7073415.1"/>
    </source>
</evidence>
<dbReference type="AlphaFoldDB" id="A0A9X2YHG0"/>
<dbReference type="PROSITE" id="PS50893">
    <property type="entry name" value="ABC_TRANSPORTER_2"/>
    <property type="match status" value="1"/>
</dbReference>
<dbReference type="GO" id="GO:0016887">
    <property type="term" value="F:ATP hydrolysis activity"/>
    <property type="evidence" value="ECO:0007669"/>
    <property type="project" value="InterPro"/>
</dbReference>
<dbReference type="GO" id="GO:0005524">
    <property type="term" value="F:ATP binding"/>
    <property type="evidence" value="ECO:0007669"/>
    <property type="project" value="UniProtKB-KW"/>
</dbReference>
<evidence type="ECO:0000256" key="2">
    <source>
        <dbReference type="ARBA" id="ARBA00022840"/>
    </source>
</evidence>